<dbReference type="RefSeq" id="WP_016961175.1">
    <property type="nucleotide sequence ID" value="NZ_AJWN02000090.1"/>
</dbReference>
<reference evidence="1 2" key="1">
    <citation type="journal article" date="2012" name="Science">
        <title>Ecological populations of bacteria act as socially cohesive units of antibiotic production and resistance.</title>
        <authorList>
            <person name="Cordero O.X."/>
            <person name="Wildschutte H."/>
            <person name="Kirkup B."/>
            <person name="Proehl S."/>
            <person name="Ngo L."/>
            <person name="Hussain F."/>
            <person name="Le Roux F."/>
            <person name="Mincer T."/>
            <person name="Polz M.F."/>
        </authorList>
    </citation>
    <scope>NUCLEOTIDE SEQUENCE [LARGE SCALE GENOMIC DNA]</scope>
    <source>
        <strain evidence="1 2">FF-454</strain>
    </source>
</reference>
<proteinExistence type="predicted"/>
<accession>A0A1E5C0A0</accession>
<gene>
    <name evidence="1" type="ORF">A1OK_02765</name>
</gene>
<dbReference type="Proteomes" id="UP000095039">
    <property type="component" value="Unassembled WGS sequence"/>
</dbReference>
<evidence type="ECO:0000313" key="1">
    <source>
        <dbReference type="EMBL" id="OEE58946.1"/>
    </source>
</evidence>
<name>A0A1E5C0A0_9GAMM</name>
<organism evidence="1 2">
    <name type="scientific">Enterovibrio norvegicus FF-454</name>
    <dbReference type="NCBI Taxonomy" id="1185651"/>
    <lineage>
        <taxon>Bacteria</taxon>
        <taxon>Pseudomonadati</taxon>
        <taxon>Pseudomonadota</taxon>
        <taxon>Gammaproteobacteria</taxon>
        <taxon>Vibrionales</taxon>
        <taxon>Vibrionaceae</taxon>
        <taxon>Enterovibrio</taxon>
    </lineage>
</organism>
<dbReference type="AlphaFoldDB" id="A0A1E5C0A0"/>
<evidence type="ECO:0000313" key="2">
    <source>
        <dbReference type="Proteomes" id="UP000095039"/>
    </source>
</evidence>
<comment type="caution">
    <text evidence="1">The sequence shown here is derived from an EMBL/GenBank/DDBJ whole genome shotgun (WGS) entry which is preliminary data.</text>
</comment>
<sequence length="118" mass="13597">MKVHYFLFIFLALLSFYAKSEISYDNKIGWIAVSTFNSNKGNFVELENLLQNENDCRHDLNHMPRIMFSKEDKDILSLLLTAKASNSFVGFYYSKTSSIPKATGHGLSECEFINVWIK</sequence>
<dbReference type="EMBL" id="AJWN02000090">
    <property type="protein sequence ID" value="OEE58946.1"/>
    <property type="molecule type" value="Genomic_DNA"/>
</dbReference>
<keyword evidence="2" id="KW-1185">Reference proteome</keyword>
<protein>
    <submittedName>
        <fullName evidence="1">Uncharacterized protein</fullName>
    </submittedName>
</protein>